<evidence type="ECO:0000313" key="1">
    <source>
        <dbReference type="EMBL" id="CAJ1957016.1"/>
    </source>
</evidence>
<sequence>MQRQNKYAPIIGILAAWLVWKVSGLYIQEPPYTEEERIAEYHRRGYTWPLREGEYVPNVKGWKELMKRRFEQVIANTEPQERWDGWLQTIASAKTVPNFTEFGWGLTHGPEQLTLELVDAVYKGIPTARGEGQLDILDGPMPLFIDREDLMHKVLFEMKPILEAWAGIELEPSIAYGFRLYRNESRLWMHVDRTQTHVISCIYHIASSKDADPWPIVVEDFDGHTNSVVLKPGDILLYESAKTFHGRPSRFKGTFYTSVLVHFYPKEGWNSIDRDLECHYAVPPKWYETQPSSLEKLRWVGASALEPECPDSWCNLRCAKTWKGPWEYGKILTGRGRKFDLQLLPRDVLASRRNQVQSRVQCCLSNRSPAPSLWQTKCTAEVV</sequence>
<proteinExistence type="predicted"/>
<accession>A0AAD2JJU0</accession>
<dbReference type="AlphaFoldDB" id="A0AAD2JJU0"/>
<evidence type="ECO:0008006" key="3">
    <source>
        <dbReference type="Google" id="ProtNLM"/>
    </source>
</evidence>
<keyword evidence="2" id="KW-1185">Reference proteome</keyword>
<comment type="caution">
    <text evidence="1">The sequence shown here is derived from an EMBL/GenBank/DDBJ whole genome shotgun (WGS) entry which is preliminary data.</text>
</comment>
<evidence type="ECO:0000313" key="2">
    <source>
        <dbReference type="Proteomes" id="UP001295423"/>
    </source>
</evidence>
<dbReference type="Proteomes" id="UP001295423">
    <property type="component" value="Unassembled WGS sequence"/>
</dbReference>
<reference evidence="1" key="1">
    <citation type="submission" date="2023-08" db="EMBL/GenBank/DDBJ databases">
        <authorList>
            <person name="Audoor S."/>
            <person name="Bilcke G."/>
        </authorList>
    </citation>
    <scope>NUCLEOTIDE SEQUENCE</scope>
</reference>
<name>A0AAD2JJU0_9STRA</name>
<protein>
    <recommendedName>
        <fullName evidence="3">Prolyl 4-hydroxylase alpha subunit Fe(2+) 2OG dioxygenase domain-containing protein</fullName>
    </recommendedName>
</protein>
<gene>
    <name evidence="1" type="ORF">CYCCA115_LOCUS16507</name>
</gene>
<dbReference type="EMBL" id="CAKOGP040001933">
    <property type="protein sequence ID" value="CAJ1957016.1"/>
    <property type="molecule type" value="Genomic_DNA"/>
</dbReference>
<organism evidence="1 2">
    <name type="scientific">Cylindrotheca closterium</name>
    <dbReference type="NCBI Taxonomy" id="2856"/>
    <lineage>
        <taxon>Eukaryota</taxon>
        <taxon>Sar</taxon>
        <taxon>Stramenopiles</taxon>
        <taxon>Ochrophyta</taxon>
        <taxon>Bacillariophyta</taxon>
        <taxon>Bacillariophyceae</taxon>
        <taxon>Bacillariophycidae</taxon>
        <taxon>Bacillariales</taxon>
        <taxon>Bacillariaceae</taxon>
        <taxon>Cylindrotheca</taxon>
    </lineage>
</organism>